<feature type="compositionally biased region" description="Polar residues" evidence="1">
    <location>
        <begin position="42"/>
        <end position="70"/>
    </location>
</feature>
<accession>A0A9P5P5B0</accession>
<organism evidence="2 3">
    <name type="scientific">Rhodocollybia butyracea</name>
    <dbReference type="NCBI Taxonomy" id="206335"/>
    <lineage>
        <taxon>Eukaryota</taxon>
        <taxon>Fungi</taxon>
        <taxon>Dikarya</taxon>
        <taxon>Basidiomycota</taxon>
        <taxon>Agaricomycotina</taxon>
        <taxon>Agaricomycetes</taxon>
        <taxon>Agaricomycetidae</taxon>
        <taxon>Agaricales</taxon>
        <taxon>Marasmiineae</taxon>
        <taxon>Omphalotaceae</taxon>
        <taxon>Rhodocollybia</taxon>
    </lineage>
</organism>
<reference evidence="2" key="1">
    <citation type="submission" date="2020-11" db="EMBL/GenBank/DDBJ databases">
        <authorList>
            <consortium name="DOE Joint Genome Institute"/>
            <person name="Ahrendt S."/>
            <person name="Riley R."/>
            <person name="Andreopoulos W."/>
            <person name="Labutti K."/>
            <person name="Pangilinan J."/>
            <person name="Ruiz-Duenas F.J."/>
            <person name="Barrasa J.M."/>
            <person name="Sanchez-Garcia M."/>
            <person name="Camarero S."/>
            <person name="Miyauchi S."/>
            <person name="Serrano A."/>
            <person name="Linde D."/>
            <person name="Babiker R."/>
            <person name="Drula E."/>
            <person name="Ayuso-Fernandez I."/>
            <person name="Pacheco R."/>
            <person name="Padilla G."/>
            <person name="Ferreira P."/>
            <person name="Barriuso J."/>
            <person name="Kellner H."/>
            <person name="Castanera R."/>
            <person name="Alfaro M."/>
            <person name="Ramirez L."/>
            <person name="Pisabarro A.G."/>
            <person name="Kuo A."/>
            <person name="Tritt A."/>
            <person name="Lipzen A."/>
            <person name="He G."/>
            <person name="Yan M."/>
            <person name="Ng V."/>
            <person name="Cullen D."/>
            <person name="Martin F."/>
            <person name="Rosso M.-N."/>
            <person name="Henrissat B."/>
            <person name="Hibbett D."/>
            <person name="Martinez A.T."/>
            <person name="Grigoriev I.V."/>
        </authorList>
    </citation>
    <scope>NUCLEOTIDE SEQUENCE</scope>
    <source>
        <strain evidence="2">AH 40177</strain>
    </source>
</reference>
<feature type="region of interest" description="Disordered" evidence="1">
    <location>
        <begin position="1"/>
        <end position="107"/>
    </location>
</feature>
<gene>
    <name evidence="2" type="ORF">BDP27DRAFT_1431785</name>
</gene>
<dbReference type="AlphaFoldDB" id="A0A9P5P5B0"/>
<protein>
    <submittedName>
        <fullName evidence="2">Uncharacterized protein</fullName>
    </submittedName>
</protein>
<evidence type="ECO:0000256" key="1">
    <source>
        <dbReference type="SAM" id="MobiDB-lite"/>
    </source>
</evidence>
<dbReference type="Proteomes" id="UP000772434">
    <property type="component" value="Unassembled WGS sequence"/>
</dbReference>
<evidence type="ECO:0000313" key="3">
    <source>
        <dbReference type="Proteomes" id="UP000772434"/>
    </source>
</evidence>
<sequence length="186" mass="19993">MSFDIATGSDLPACRHGGARAGAGQPRKQVEDHAKKKKEHSWGTSDSSAHPPTASSQATDQSNNTVTPTQPAVFFAPCVSQGISRPLPENTESSSSGHPGVLTKDSFQQLTGQMNEVLDNDEYANIRIEEGRVINESISDETDNSMEGNAKVAEEESKSAKAAENSVNYQNILDYRNGLAKQICKL</sequence>
<name>A0A9P5P5B0_9AGAR</name>
<proteinExistence type="predicted"/>
<dbReference type="EMBL" id="JADNRY010000323">
    <property type="protein sequence ID" value="KAF9059129.1"/>
    <property type="molecule type" value="Genomic_DNA"/>
</dbReference>
<dbReference type="OrthoDB" id="10635838at2759"/>
<feature type="region of interest" description="Disordered" evidence="1">
    <location>
        <begin position="137"/>
        <end position="165"/>
    </location>
</feature>
<evidence type="ECO:0000313" key="2">
    <source>
        <dbReference type="EMBL" id="KAF9059129.1"/>
    </source>
</evidence>
<keyword evidence="3" id="KW-1185">Reference proteome</keyword>
<comment type="caution">
    <text evidence="2">The sequence shown here is derived from an EMBL/GenBank/DDBJ whole genome shotgun (WGS) entry which is preliminary data.</text>
</comment>
<feature type="compositionally biased region" description="Basic and acidic residues" evidence="1">
    <location>
        <begin position="152"/>
        <end position="161"/>
    </location>
</feature>